<sequence length="111" mass="12935">MIEQTFKIKPVALPDDLDSLWFHPDIAKHDTIADGAEHYTNEQWLQLKKNLGVEIIYDHWDYQDIPEIPSDDCADWANWKPIPPEEGLFLIAAYDTEDGPVLWWAKEKEEG</sequence>
<evidence type="ECO:0000313" key="2">
    <source>
        <dbReference type="Proteomes" id="UP000490535"/>
    </source>
</evidence>
<gene>
    <name evidence="1" type="ORF">GAK29_01497</name>
</gene>
<protein>
    <recommendedName>
        <fullName evidence="3">DUF551 domain-containing protein</fullName>
    </recommendedName>
</protein>
<organism evidence="1 2">
    <name type="scientific">Acinetobacter bereziniae</name>
    <name type="common">Acinetobacter genomosp. 10</name>
    <dbReference type="NCBI Taxonomy" id="106648"/>
    <lineage>
        <taxon>Bacteria</taxon>
        <taxon>Pseudomonadati</taxon>
        <taxon>Pseudomonadota</taxon>
        <taxon>Gammaproteobacteria</taxon>
        <taxon>Moraxellales</taxon>
        <taxon>Moraxellaceae</taxon>
        <taxon>Acinetobacter</taxon>
    </lineage>
</organism>
<dbReference type="Proteomes" id="UP000490535">
    <property type="component" value="Unassembled WGS sequence"/>
</dbReference>
<accession>A0A833PGK5</accession>
<evidence type="ECO:0000313" key="1">
    <source>
        <dbReference type="EMBL" id="KAF1026096.1"/>
    </source>
</evidence>
<dbReference type="EMBL" id="WNDP01000028">
    <property type="protein sequence ID" value="KAF1026096.1"/>
    <property type="molecule type" value="Genomic_DNA"/>
</dbReference>
<name>A0A833PGK5_ACIBZ</name>
<comment type="caution">
    <text evidence="1">The sequence shown here is derived from an EMBL/GenBank/DDBJ whole genome shotgun (WGS) entry which is preliminary data.</text>
</comment>
<evidence type="ECO:0008006" key="3">
    <source>
        <dbReference type="Google" id="ProtNLM"/>
    </source>
</evidence>
<proteinExistence type="predicted"/>
<dbReference type="AlphaFoldDB" id="A0A833PGK5"/>
<reference evidence="2" key="1">
    <citation type="journal article" date="2020" name="MBio">
        <title>Horizontal gene transfer to a defensive symbiont with a reduced genome amongst a multipartite beetle microbiome.</title>
        <authorList>
            <person name="Waterworth S.C."/>
            <person name="Florez L.V."/>
            <person name="Rees E.R."/>
            <person name="Hertweck C."/>
            <person name="Kaltenpoth M."/>
            <person name="Kwan J.C."/>
        </authorList>
    </citation>
    <scope>NUCLEOTIDE SEQUENCE [LARGE SCALE GENOMIC DNA]</scope>
</reference>